<dbReference type="PANTHER" id="PTHR13696:SF52">
    <property type="entry name" value="PARA FAMILY PROTEIN CT_582"/>
    <property type="match status" value="1"/>
</dbReference>
<accession>A0A6A7G907</accession>
<dbReference type="AlphaFoldDB" id="A0A6A7G907"/>
<protein>
    <submittedName>
        <fullName evidence="2">ParA family protein</fullName>
    </submittedName>
</protein>
<organism evidence="2">
    <name type="scientific">Hirondellea gigas</name>
    <dbReference type="NCBI Taxonomy" id="1518452"/>
    <lineage>
        <taxon>Eukaryota</taxon>
        <taxon>Metazoa</taxon>
        <taxon>Ecdysozoa</taxon>
        <taxon>Arthropoda</taxon>
        <taxon>Crustacea</taxon>
        <taxon>Multicrustacea</taxon>
        <taxon>Malacostraca</taxon>
        <taxon>Eumalacostraca</taxon>
        <taxon>Peracarida</taxon>
        <taxon>Amphipoda</taxon>
        <taxon>Amphilochidea</taxon>
        <taxon>Lysianassida</taxon>
        <taxon>Lysianassidira</taxon>
        <taxon>Lysianassoidea</taxon>
        <taxon>Lysianassidae</taxon>
        <taxon>Hirondellea</taxon>
    </lineage>
</organism>
<feature type="domain" description="AAA" evidence="1">
    <location>
        <begin position="3"/>
        <end position="160"/>
    </location>
</feature>
<dbReference type="EMBL" id="IACT01008059">
    <property type="protein sequence ID" value="LAC27171.1"/>
    <property type="molecule type" value="mRNA"/>
</dbReference>
<dbReference type="SUPFAM" id="SSF52540">
    <property type="entry name" value="P-loop containing nucleoside triphosphate hydrolases"/>
    <property type="match status" value="1"/>
</dbReference>
<evidence type="ECO:0000313" key="2">
    <source>
        <dbReference type="EMBL" id="LAC27171.1"/>
    </source>
</evidence>
<dbReference type="InterPro" id="IPR027417">
    <property type="entry name" value="P-loop_NTPase"/>
</dbReference>
<name>A0A6A7G907_9CRUS</name>
<evidence type="ECO:0000259" key="1">
    <source>
        <dbReference type="Pfam" id="PF13614"/>
    </source>
</evidence>
<reference evidence="2" key="1">
    <citation type="submission" date="2017-11" db="EMBL/GenBank/DDBJ databases">
        <title>The sensing device of the deep-sea amphipod.</title>
        <authorList>
            <person name="Kobayashi H."/>
            <person name="Nagahama T."/>
            <person name="Arai W."/>
            <person name="Sasagawa Y."/>
            <person name="Umeda M."/>
            <person name="Hayashi T."/>
            <person name="Nikaido I."/>
            <person name="Watanabe H."/>
            <person name="Oguri K."/>
            <person name="Kitazato H."/>
            <person name="Fujioka K."/>
            <person name="Kido Y."/>
            <person name="Takami H."/>
        </authorList>
    </citation>
    <scope>NUCLEOTIDE SEQUENCE</scope>
    <source>
        <tissue evidence="2">Whole body</tissue>
    </source>
</reference>
<dbReference type="Gene3D" id="3.40.50.300">
    <property type="entry name" value="P-loop containing nucleotide triphosphate hydrolases"/>
    <property type="match status" value="1"/>
</dbReference>
<sequence>MGKVILFKNNKGGVGKSLLTFWTAHGITSQMMKSENENFKILILTSDSQNNILQFSGIKHKFGKGLEEYIENGTGELIRLRENLMYIPLTSTKIKSSFEDKFLKLLETFKKQYDFIFIDGSPVLELDNVFVNAADSIIVPTYLDTVTNTGVINLINSIDTNKIVAIVPNRVGRGKKEKEYYTDLKNALSEYTTITSSIPQTAMIRDLTEKGKTIWETKVAKIHDIKKTFIEIVGAIINE</sequence>
<proteinExistence type="evidence at transcript level"/>
<dbReference type="InterPro" id="IPR025669">
    <property type="entry name" value="AAA_dom"/>
</dbReference>
<dbReference type="Pfam" id="PF13614">
    <property type="entry name" value="AAA_31"/>
    <property type="match status" value="1"/>
</dbReference>
<dbReference type="InterPro" id="IPR050678">
    <property type="entry name" value="DNA_Partitioning_ATPase"/>
</dbReference>
<dbReference type="PANTHER" id="PTHR13696">
    <property type="entry name" value="P-LOOP CONTAINING NUCLEOSIDE TRIPHOSPHATE HYDROLASE"/>
    <property type="match status" value="1"/>
</dbReference>